<accession>A0A5N6X8M8</accession>
<dbReference type="EMBL" id="ML741784">
    <property type="protein sequence ID" value="KAE8328666.1"/>
    <property type="molecule type" value="Genomic_DNA"/>
</dbReference>
<evidence type="ECO:0000313" key="1">
    <source>
        <dbReference type="EMBL" id="KAE8328666.1"/>
    </source>
</evidence>
<name>A0A5N6X8M8_9EURO</name>
<gene>
    <name evidence="1" type="ORF">BDV39DRAFT_173817</name>
</gene>
<sequence>MPTTNVHFRWVAPHKIDGIFEVEGQQANCALLSNVALPNLGEAQTRLIYDNMDQLTGTRKFDGHVGRSNFAFSFENGPRIEGDLLSPIVEYITVNGTGTWVFTFY</sequence>
<proteinExistence type="predicted"/>
<keyword evidence="2" id="KW-1185">Reference proteome</keyword>
<evidence type="ECO:0000313" key="2">
    <source>
        <dbReference type="Proteomes" id="UP000325945"/>
    </source>
</evidence>
<dbReference type="AlphaFoldDB" id="A0A5N6X8M8"/>
<reference evidence="2" key="1">
    <citation type="submission" date="2019-04" db="EMBL/GenBank/DDBJ databases">
        <title>Friends and foes A comparative genomics studyof 23 Aspergillus species from section Flavi.</title>
        <authorList>
            <consortium name="DOE Joint Genome Institute"/>
            <person name="Kjaerbolling I."/>
            <person name="Vesth T."/>
            <person name="Frisvad J.C."/>
            <person name="Nybo J.L."/>
            <person name="Theobald S."/>
            <person name="Kildgaard S."/>
            <person name="Isbrandt T."/>
            <person name="Kuo A."/>
            <person name="Sato A."/>
            <person name="Lyhne E.K."/>
            <person name="Kogle M.E."/>
            <person name="Wiebenga A."/>
            <person name="Kun R.S."/>
            <person name="Lubbers R.J."/>
            <person name="Makela M.R."/>
            <person name="Barry K."/>
            <person name="Chovatia M."/>
            <person name="Clum A."/>
            <person name="Daum C."/>
            <person name="Haridas S."/>
            <person name="He G."/>
            <person name="LaButti K."/>
            <person name="Lipzen A."/>
            <person name="Mondo S."/>
            <person name="Riley R."/>
            <person name="Salamov A."/>
            <person name="Simmons B.A."/>
            <person name="Magnuson J.K."/>
            <person name="Henrissat B."/>
            <person name="Mortensen U.H."/>
            <person name="Larsen T.O."/>
            <person name="Devries R.P."/>
            <person name="Grigoriev I.V."/>
            <person name="Machida M."/>
            <person name="Baker S.E."/>
            <person name="Andersen M.R."/>
        </authorList>
    </citation>
    <scope>NUCLEOTIDE SEQUENCE [LARGE SCALE GENOMIC DNA]</scope>
    <source>
        <strain evidence="2">CBS 130017</strain>
    </source>
</reference>
<dbReference type="Proteomes" id="UP000325945">
    <property type="component" value="Unassembled WGS sequence"/>
</dbReference>
<organism evidence="1 2">
    <name type="scientific">Aspergillus sergii</name>
    <dbReference type="NCBI Taxonomy" id="1034303"/>
    <lineage>
        <taxon>Eukaryota</taxon>
        <taxon>Fungi</taxon>
        <taxon>Dikarya</taxon>
        <taxon>Ascomycota</taxon>
        <taxon>Pezizomycotina</taxon>
        <taxon>Eurotiomycetes</taxon>
        <taxon>Eurotiomycetidae</taxon>
        <taxon>Eurotiales</taxon>
        <taxon>Aspergillaceae</taxon>
        <taxon>Aspergillus</taxon>
        <taxon>Aspergillus subgen. Circumdati</taxon>
    </lineage>
</organism>
<protein>
    <submittedName>
        <fullName evidence="1">Uncharacterized protein</fullName>
    </submittedName>
</protein>